<accession>A0AA96WAF4</accession>
<sequence>MTNPLEEKQTHQQIEQIKTDLRRAQQEGQLRTERIREIVRDAMAQVAGEVKQGSGEIQVLAKEALTVVIETLQGRGKEIRDDLAASVEGIIDGISHARRDAINQSQTEVNQLQAHIQQQEEQLNAEIEGTLTELETDAKSSSADVRAAIESAVAAIQESEEATLLRKRYAQLQAQLAILRANLAARYGDRYEEMKRHLDDAKAWYQEAQTKAATSEPGAMEQKQAEFEQKIGEAGAAIARKEKQVKQILKDLLHTVVELVKDDKGSR</sequence>
<evidence type="ECO:0000256" key="1">
    <source>
        <dbReference type="SAM" id="Coils"/>
    </source>
</evidence>
<keyword evidence="1" id="KW-0175">Coiled coil</keyword>
<name>A0AA96WAF4_9CYAN</name>
<reference evidence="2" key="1">
    <citation type="submission" date="2020-05" db="EMBL/GenBank/DDBJ databases">
        <authorList>
            <person name="Zhu T."/>
            <person name="Keshari N."/>
            <person name="Lu X."/>
        </authorList>
    </citation>
    <scope>NUCLEOTIDE SEQUENCE</scope>
    <source>
        <strain evidence="2">NK1-12</strain>
    </source>
</reference>
<proteinExistence type="predicted"/>
<dbReference type="Gene3D" id="1.20.120.20">
    <property type="entry name" value="Apolipoprotein"/>
    <property type="match status" value="1"/>
</dbReference>
<dbReference type="GO" id="GO:0016301">
    <property type="term" value="F:kinase activity"/>
    <property type="evidence" value="ECO:0007669"/>
    <property type="project" value="UniProtKB-KW"/>
</dbReference>
<protein>
    <submittedName>
        <fullName evidence="2">Histidine kinase</fullName>
    </submittedName>
</protein>
<organism evidence="2">
    <name type="scientific">Leptolyngbya sp. NK1-12</name>
    <dbReference type="NCBI Taxonomy" id="2547451"/>
    <lineage>
        <taxon>Bacteria</taxon>
        <taxon>Bacillati</taxon>
        <taxon>Cyanobacteriota</taxon>
        <taxon>Cyanophyceae</taxon>
        <taxon>Leptolyngbyales</taxon>
        <taxon>Leptolyngbyaceae</taxon>
        <taxon>Leptolyngbya group</taxon>
        <taxon>Leptolyngbya</taxon>
    </lineage>
</organism>
<keyword evidence="2" id="KW-0808">Transferase</keyword>
<dbReference type="RefSeq" id="WP_316432679.1">
    <property type="nucleotide sequence ID" value="NZ_CP053586.1"/>
</dbReference>
<evidence type="ECO:0000313" key="2">
    <source>
        <dbReference type="EMBL" id="WNZ21444.1"/>
    </source>
</evidence>
<dbReference type="EMBL" id="CP053586">
    <property type="protein sequence ID" value="WNZ21444.1"/>
    <property type="molecule type" value="Genomic_DNA"/>
</dbReference>
<feature type="coiled-coil region" evidence="1">
    <location>
        <begin position="102"/>
        <end position="182"/>
    </location>
</feature>
<dbReference type="AlphaFoldDB" id="A0AA96WAF4"/>
<dbReference type="SUPFAM" id="SSF58113">
    <property type="entry name" value="Apolipoprotein A-I"/>
    <property type="match status" value="1"/>
</dbReference>
<gene>
    <name evidence="2" type="ORF">HJG54_00240</name>
</gene>
<keyword evidence="2" id="KW-0418">Kinase</keyword>